<evidence type="ECO:0000313" key="1">
    <source>
        <dbReference type="EMBL" id="KAK0456231.1"/>
    </source>
</evidence>
<accession>A0AA39K7X6</accession>
<comment type="caution">
    <text evidence="1">The sequence shown here is derived from an EMBL/GenBank/DDBJ whole genome shotgun (WGS) entry which is preliminary data.</text>
</comment>
<gene>
    <name evidence="1" type="ORF">EV421DRAFT_40091</name>
</gene>
<dbReference type="EMBL" id="JAUEPT010000001">
    <property type="protein sequence ID" value="KAK0456231.1"/>
    <property type="molecule type" value="Genomic_DNA"/>
</dbReference>
<dbReference type="Proteomes" id="UP001175226">
    <property type="component" value="Unassembled WGS sequence"/>
</dbReference>
<sequence length="111" mass="12563">MIGYNIIRPWSVASSSGFQLACILLHIAILLRNLQASINYDVGNRMAPYGGDEDYIVFQKLRGRSWKAMISCLFQVRSQVLQTGHEPLSTCHHVYGTSDAIRPYVLLQIHK</sequence>
<protein>
    <submittedName>
        <fullName evidence="1">Uncharacterized protein</fullName>
    </submittedName>
</protein>
<organism evidence="1 2">
    <name type="scientific">Armillaria borealis</name>
    <dbReference type="NCBI Taxonomy" id="47425"/>
    <lineage>
        <taxon>Eukaryota</taxon>
        <taxon>Fungi</taxon>
        <taxon>Dikarya</taxon>
        <taxon>Basidiomycota</taxon>
        <taxon>Agaricomycotina</taxon>
        <taxon>Agaricomycetes</taxon>
        <taxon>Agaricomycetidae</taxon>
        <taxon>Agaricales</taxon>
        <taxon>Marasmiineae</taxon>
        <taxon>Physalacriaceae</taxon>
        <taxon>Armillaria</taxon>
    </lineage>
</organism>
<dbReference type="AlphaFoldDB" id="A0AA39K7X6"/>
<evidence type="ECO:0000313" key="2">
    <source>
        <dbReference type="Proteomes" id="UP001175226"/>
    </source>
</evidence>
<name>A0AA39K7X6_9AGAR</name>
<proteinExistence type="predicted"/>
<reference evidence="1" key="1">
    <citation type="submission" date="2023-06" db="EMBL/GenBank/DDBJ databases">
        <authorList>
            <consortium name="Lawrence Berkeley National Laboratory"/>
            <person name="Ahrendt S."/>
            <person name="Sahu N."/>
            <person name="Indic B."/>
            <person name="Wong-Bajracharya J."/>
            <person name="Merenyi Z."/>
            <person name="Ke H.-M."/>
            <person name="Monk M."/>
            <person name="Kocsube S."/>
            <person name="Drula E."/>
            <person name="Lipzen A."/>
            <person name="Balint B."/>
            <person name="Henrissat B."/>
            <person name="Andreopoulos B."/>
            <person name="Martin F.M."/>
            <person name="Harder C.B."/>
            <person name="Rigling D."/>
            <person name="Ford K.L."/>
            <person name="Foster G.D."/>
            <person name="Pangilinan J."/>
            <person name="Papanicolaou A."/>
            <person name="Barry K."/>
            <person name="LaButti K."/>
            <person name="Viragh M."/>
            <person name="Koriabine M."/>
            <person name="Yan M."/>
            <person name="Riley R."/>
            <person name="Champramary S."/>
            <person name="Plett K.L."/>
            <person name="Tsai I.J."/>
            <person name="Slot J."/>
            <person name="Sipos G."/>
            <person name="Plett J."/>
            <person name="Nagy L.G."/>
            <person name="Grigoriev I.V."/>
        </authorList>
    </citation>
    <scope>NUCLEOTIDE SEQUENCE</scope>
    <source>
        <strain evidence="1">FPL87.14</strain>
    </source>
</reference>
<keyword evidence="2" id="KW-1185">Reference proteome</keyword>